<reference evidence="1" key="1">
    <citation type="journal article" date="2015" name="Nature">
        <title>Complex archaea that bridge the gap between prokaryotes and eukaryotes.</title>
        <authorList>
            <person name="Spang A."/>
            <person name="Saw J.H."/>
            <person name="Jorgensen S.L."/>
            <person name="Zaremba-Niedzwiedzka K."/>
            <person name="Martijn J."/>
            <person name="Lind A.E."/>
            <person name="van Eijk R."/>
            <person name="Schleper C."/>
            <person name="Guy L."/>
            <person name="Ettema T.J."/>
        </authorList>
    </citation>
    <scope>NUCLEOTIDE SEQUENCE</scope>
</reference>
<accession>A0A0F9QRJ3</accession>
<dbReference type="EMBL" id="LAZR01003680">
    <property type="protein sequence ID" value="KKN15761.1"/>
    <property type="molecule type" value="Genomic_DNA"/>
</dbReference>
<evidence type="ECO:0000313" key="1">
    <source>
        <dbReference type="EMBL" id="KKN15761.1"/>
    </source>
</evidence>
<organism evidence="1">
    <name type="scientific">marine sediment metagenome</name>
    <dbReference type="NCBI Taxonomy" id="412755"/>
    <lineage>
        <taxon>unclassified sequences</taxon>
        <taxon>metagenomes</taxon>
        <taxon>ecological metagenomes</taxon>
    </lineage>
</organism>
<gene>
    <name evidence="1" type="ORF">LCGC14_0982790</name>
</gene>
<dbReference type="AlphaFoldDB" id="A0A0F9QRJ3"/>
<protein>
    <submittedName>
        <fullName evidence="1">Uncharacterized protein</fullName>
    </submittedName>
</protein>
<feature type="non-terminal residue" evidence="1">
    <location>
        <position position="32"/>
    </location>
</feature>
<comment type="caution">
    <text evidence="1">The sequence shown here is derived from an EMBL/GenBank/DDBJ whole genome shotgun (WGS) entry which is preliminary data.</text>
</comment>
<name>A0A0F9QRJ3_9ZZZZ</name>
<proteinExistence type="predicted"/>
<sequence length="32" mass="3444">MLNMWLRPIVAAFLVVSLLTTQIAVAAGSNDQ</sequence>